<evidence type="ECO:0000313" key="3">
    <source>
        <dbReference type="EMBL" id="CAL5032694.1"/>
    </source>
</evidence>
<proteinExistence type="predicted"/>
<dbReference type="EMBL" id="OZ075141">
    <property type="protein sequence ID" value="CAL5032694.1"/>
    <property type="molecule type" value="Genomic_DNA"/>
</dbReference>
<sequence length="416" mass="46344">MAKRRGKKKAGAGRSSRKEKAAATTAKPLPAPIFPAPLPNHLIEGIFVRLRPKTLAASRCVSPSWNRFISSSAFARLYHDAKAAAATSGPVRFVHRVPQGVLRRRHAVTRNMVLAGKLCRGEFFVCNPSTDGALRLPPRCPPWYFYSAGLGYDAAAGKHKAVLLEVAMARGMPSAAPRSWDDDRKIRALRCSVFTVGNPAWRWRAPRGDGSSQIVFEGTLVSPAAHLHVHTRVMDPVVYSRLRDILAFVLGGEFFRRIPLPDFADGGKGKFLLHETLAELGGRLGLVRDLRCRKRAIEIWILHDAMSGSWSLDRRPLDRRIDMRAHLREKLWAPSEVFVLCYVGGESAGSRCKKILLATNVQTVYVYDPDTDELRTVARSCSQEHMRLVLYMESLAEVGGMEYGNQEIDFRFIGGE</sequence>
<dbReference type="AlphaFoldDB" id="A0ABC9D7V0"/>
<dbReference type="InterPro" id="IPR036047">
    <property type="entry name" value="F-box-like_dom_sf"/>
</dbReference>
<evidence type="ECO:0000259" key="2">
    <source>
        <dbReference type="SMART" id="SM00256"/>
    </source>
</evidence>
<dbReference type="SMART" id="SM00256">
    <property type="entry name" value="FBOX"/>
    <property type="match status" value="1"/>
</dbReference>
<organism evidence="3 4">
    <name type="scientific">Urochloa decumbens</name>
    <dbReference type="NCBI Taxonomy" id="240449"/>
    <lineage>
        <taxon>Eukaryota</taxon>
        <taxon>Viridiplantae</taxon>
        <taxon>Streptophyta</taxon>
        <taxon>Embryophyta</taxon>
        <taxon>Tracheophyta</taxon>
        <taxon>Spermatophyta</taxon>
        <taxon>Magnoliopsida</taxon>
        <taxon>Liliopsida</taxon>
        <taxon>Poales</taxon>
        <taxon>Poaceae</taxon>
        <taxon>PACMAD clade</taxon>
        <taxon>Panicoideae</taxon>
        <taxon>Panicodae</taxon>
        <taxon>Paniceae</taxon>
        <taxon>Melinidinae</taxon>
        <taxon>Urochloa</taxon>
    </lineage>
</organism>
<dbReference type="Pfam" id="PF00646">
    <property type="entry name" value="F-box"/>
    <property type="match status" value="1"/>
</dbReference>
<accession>A0ABC9D7V0</accession>
<protein>
    <recommendedName>
        <fullName evidence="2">F-box domain-containing protein</fullName>
    </recommendedName>
</protein>
<dbReference type="InterPro" id="IPR001810">
    <property type="entry name" value="F-box_dom"/>
</dbReference>
<dbReference type="Pfam" id="PF08268">
    <property type="entry name" value="FBA_3"/>
    <property type="match status" value="1"/>
</dbReference>
<dbReference type="SUPFAM" id="SSF81383">
    <property type="entry name" value="F-box domain"/>
    <property type="match status" value="1"/>
</dbReference>
<evidence type="ECO:0000256" key="1">
    <source>
        <dbReference type="SAM" id="MobiDB-lite"/>
    </source>
</evidence>
<keyword evidence="4" id="KW-1185">Reference proteome</keyword>
<reference evidence="3" key="1">
    <citation type="submission" date="2024-10" db="EMBL/GenBank/DDBJ databases">
        <authorList>
            <person name="Ryan C."/>
        </authorList>
    </citation>
    <scope>NUCLEOTIDE SEQUENCE [LARGE SCALE GENOMIC DNA]</scope>
</reference>
<name>A0ABC9D7V0_9POAL</name>
<gene>
    <name evidence="3" type="ORF">URODEC1_LOCUS82388</name>
</gene>
<feature type="compositionally biased region" description="Basic residues" evidence="1">
    <location>
        <begin position="1"/>
        <end position="15"/>
    </location>
</feature>
<dbReference type="Proteomes" id="UP001497457">
    <property type="component" value="Chromosome 31b"/>
</dbReference>
<evidence type="ECO:0000313" key="4">
    <source>
        <dbReference type="Proteomes" id="UP001497457"/>
    </source>
</evidence>
<dbReference type="InterPro" id="IPR013187">
    <property type="entry name" value="F-box-assoc_dom_typ3"/>
</dbReference>
<dbReference type="PANTHER" id="PTHR31672">
    <property type="entry name" value="BNACNNG10540D PROTEIN"/>
    <property type="match status" value="1"/>
</dbReference>
<feature type="domain" description="F-box" evidence="2">
    <location>
        <begin position="38"/>
        <end position="78"/>
    </location>
</feature>
<feature type="region of interest" description="Disordered" evidence="1">
    <location>
        <begin position="1"/>
        <end position="26"/>
    </location>
</feature>
<dbReference type="InterPro" id="IPR050796">
    <property type="entry name" value="SCF_F-box_component"/>
</dbReference>